<comment type="caution">
    <text evidence="3">The sequence shown here is derived from an EMBL/GenBank/DDBJ whole genome shotgun (WGS) entry which is preliminary data.</text>
</comment>
<feature type="region of interest" description="Disordered" evidence="1">
    <location>
        <begin position="330"/>
        <end position="378"/>
    </location>
</feature>
<protein>
    <submittedName>
        <fullName evidence="3">Uncharacterized protein</fullName>
    </submittedName>
</protein>
<evidence type="ECO:0000256" key="1">
    <source>
        <dbReference type="SAM" id="MobiDB-lite"/>
    </source>
</evidence>
<feature type="transmembrane region" description="Helical" evidence="2">
    <location>
        <begin position="104"/>
        <end position="126"/>
    </location>
</feature>
<feature type="region of interest" description="Disordered" evidence="1">
    <location>
        <begin position="428"/>
        <end position="459"/>
    </location>
</feature>
<accession>A0A9P7GLC3</accession>
<feature type="compositionally biased region" description="Polar residues" evidence="1">
    <location>
        <begin position="428"/>
        <end position="438"/>
    </location>
</feature>
<reference evidence="3" key="1">
    <citation type="submission" date="2021-02" db="EMBL/GenBank/DDBJ databases">
        <authorList>
            <person name="Nieuwenhuis M."/>
            <person name="Van De Peppel L.J.J."/>
        </authorList>
    </citation>
    <scope>NUCLEOTIDE SEQUENCE</scope>
    <source>
        <strain evidence="3">D49</strain>
    </source>
</reference>
<gene>
    <name evidence="3" type="ORF">H0H81_003710</name>
</gene>
<evidence type="ECO:0000256" key="2">
    <source>
        <dbReference type="SAM" id="Phobius"/>
    </source>
</evidence>
<proteinExistence type="predicted"/>
<reference evidence="3" key="2">
    <citation type="submission" date="2021-10" db="EMBL/GenBank/DDBJ databases">
        <title>Phylogenomics reveals ancestral predisposition of the termite-cultivated fungus Termitomyces towards a domesticated lifestyle.</title>
        <authorList>
            <person name="Auxier B."/>
            <person name="Grum-Grzhimaylo A."/>
            <person name="Cardenas M.E."/>
            <person name="Lodge J.D."/>
            <person name="Laessoe T."/>
            <person name="Pedersen O."/>
            <person name="Smith M.E."/>
            <person name="Kuyper T.W."/>
            <person name="Franco-Molano E.A."/>
            <person name="Baroni T.J."/>
            <person name="Aanen D.K."/>
        </authorList>
    </citation>
    <scope>NUCLEOTIDE SEQUENCE</scope>
    <source>
        <strain evidence="3">D49</strain>
    </source>
</reference>
<keyword evidence="2" id="KW-1133">Transmembrane helix</keyword>
<feature type="compositionally biased region" description="Basic and acidic residues" evidence="1">
    <location>
        <begin position="352"/>
        <end position="367"/>
    </location>
</feature>
<feature type="region of interest" description="Disordered" evidence="1">
    <location>
        <begin position="51"/>
        <end position="78"/>
    </location>
</feature>
<feature type="compositionally biased region" description="Polar residues" evidence="1">
    <location>
        <begin position="330"/>
        <end position="351"/>
    </location>
</feature>
<dbReference type="AlphaFoldDB" id="A0A9P7GLC3"/>
<dbReference type="Proteomes" id="UP000717328">
    <property type="component" value="Unassembled WGS sequence"/>
</dbReference>
<feature type="compositionally biased region" description="Basic residues" evidence="1">
    <location>
        <begin position="1"/>
        <end position="13"/>
    </location>
</feature>
<keyword evidence="4" id="KW-1185">Reference proteome</keyword>
<feature type="compositionally biased region" description="Polar residues" evidence="1">
    <location>
        <begin position="52"/>
        <end position="77"/>
    </location>
</feature>
<keyword evidence="2" id="KW-0812">Transmembrane</keyword>
<evidence type="ECO:0000313" key="4">
    <source>
        <dbReference type="Proteomes" id="UP000717328"/>
    </source>
</evidence>
<organism evidence="3 4">
    <name type="scientific">Sphagnurus paluster</name>
    <dbReference type="NCBI Taxonomy" id="117069"/>
    <lineage>
        <taxon>Eukaryota</taxon>
        <taxon>Fungi</taxon>
        <taxon>Dikarya</taxon>
        <taxon>Basidiomycota</taxon>
        <taxon>Agaricomycotina</taxon>
        <taxon>Agaricomycetes</taxon>
        <taxon>Agaricomycetidae</taxon>
        <taxon>Agaricales</taxon>
        <taxon>Tricholomatineae</taxon>
        <taxon>Lyophyllaceae</taxon>
        <taxon>Sphagnurus</taxon>
    </lineage>
</organism>
<dbReference type="EMBL" id="JABCKI010000099">
    <property type="protein sequence ID" value="KAG5652772.1"/>
    <property type="molecule type" value="Genomic_DNA"/>
</dbReference>
<name>A0A9P7GLC3_9AGAR</name>
<dbReference type="OrthoDB" id="2670057at2759"/>
<feature type="region of interest" description="Disordered" evidence="1">
    <location>
        <begin position="1"/>
        <end position="24"/>
    </location>
</feature>
<sequence>MVAHVSPRHHLRKRQDDPLAQPSGIAGIENTAITVDSDATAAATGLVFDTAAPTNSPQTAPNLGITTTPVTTLKPSITESPVSEATSATAEASGAIQPISMSTVVGACVGALIGASGLIIMALWFYRRYARALKQQAQSRRALGAARNLQAEEGRRRSRLEPWNKLEDGDDKWEGMYQTKETDNVAPMEKLTMFKKTPSVRTAWTHKSADEPVTFDVQPFVQYHPNLAQELALNEKPDSPVPRQFLGRVDTDPTISWDGDTIGNGSLLSIRTGRMDGAMSPTLHMAIPTPPATSSPLHHWESAEVVHYEDPDSQNPFGIGSERRRSASNPFDIQVTSPPQSERPLSNTIITTEERPRLDKGKGRAVDEDPFADGELPSVQRPFATNHTVSESTSSISSNDRALQSLIAALEVSEEEVKERLRVASMQPSVMSATSYTSMDDEDVTKAFPLPPVNNGGRP</sequence>
<evidence type="ECO:0000313" key="3">
    <source>
        <dbReference type="EMBL" id="KAG5652772.1"/>
    </source>
</evidence>
<keyword evidence="2" id="KW-0472">Membrane</keyword>